<dbReference type="Proteomes" id="UP000492821">
    <property type="component" value="Unassembled WGS sequence"/>
</dbReference>
<accession>A0A7E4UTB7</accession>
<keyword evidence="2" id="KW-1185">Reference proteome</keyword>
<evidence type="ECO:0000313" key="3">
    <source>
        <dbReference type="WBParaSite" id="Pan_g12598.t1"/>
    </source>
</evidence>
<name>A0A7E4UTB7_PANRE</name>
<feature type="chain" id="PRO_5028954782" evidence="1">
    <location>
        <begin position="22"/>
        <end position="87"/>
    </location>
</feature>
<organism evidence="2 3">
    <name type="scientific">Panagrellus redivivus</name>
    <name type="common">Microworm</name>
    <dbReference type="NCBI Taxonomy" id="6233"/>
    <lineage>
        <taxon>Eukaryota</taxon>
        <taxon>Metazoa</taxon>
        <taxon>Ecdysozoa</taxon>
        <taxon>Nematoda</taxon>
        <taxon>Chromadorea</taxon>
        <taxon>Rhabditida</taxon>
        <taxon>Tylenchina</taxon>
        <taxon>Panagrolaimomorpha</taxon>
        <taxon>Panagrolaimoidea</taxon>
        <taxon>Panagrolaimidae</taxon>
        <taxon>Panagrellus</taxon>
    </lineage>
</organism>
<evidence type="ECO:0000256" key="1">
    <source>
        <dbReference type="SAM" id="SignalP"/>
    </source>
</evidence>
<proteinExistence type="predicted"/>
<keyword evidence="1" id="KW-0732">Signal</keyword>
<dbReference type="WBParaSite" id="Pan_g12598.t1">
    <property type="protein sequence ID" value="Pan_g12598.t1"/>
    <property type="gene ID" value="Pan_g12598"/>
</dbReference>
<feature type="signal peptide" evidence="1">
    <location>
        <begin position="1"/>
        <end position="21"/>
    </location>
</feature>
<protein>
    <submittedName>
        <fullName evidence="3">Uncharacterized protein</fullName>
    </submittedName>
</protein>
<reference evidence="3" key="2">
    <citation type="submission" date="2020-10" db="UniProtKB">
        <authorList>
            <consortium name="WormBaseParasite"/>
        </authorList>
    </citation>
    <scope>IDENTIFICATION</scope>
</reference>
<reference evidence="2" key="1">
    <citation type="journal article" date="2013" name="Genetics">
        <title>The draft genome and transcriptome of Panagrellus redivivus are shaped by the harsh demands of a free-living lifestyle.</title>
        <authorList>
            <person name="Srinivasan J."/>
            <person name="Dillman A.R."/>
            <person name="Macchietto M.G."/>
            <person name="Heikkinen L."/>
            <person name="Lakso M."/>
            <person name="Fracchia K.M."/>
            <person name="Antoshechkin I."/>
            <person name="Mortazavi A."/>
            <person name="Wong G."/>
            <person name="Sternberg P.W."/>
        </authorList>
    </citation>
    <scope>NUCLEOTIDE SEQUENCE [LARGE SCALE GENOMIC DNA]</scope>
    <source>
        <strain evidence="2">MT8872</strain>
    </source>
</reference>
<sequence>MVRFLLTVLLLVFAVFLMVEARYYGSYGNYGGGSPFEGLRGANDEAAIKDKLAAVGLITALSQAGQQQQPESTRFWGFLVPLLTSIL</sequence>
<evidence type="ECO:0000313" key="2">
    <source>
        <dbReference type="Proteomes" id="UP000492821"/>
    </source>
</evidence>
<dbReference type="AlphaFoldDB" id="A0A7E4UTB7"/>